<keyword evidence="6" id="KW-1185">Reference proteome</keyword>
<dbReference type="SMART" id="SM00382">
    <property type="entry name" value="AAA"/>
    <property type="match status" value="1"/>
</dbReference>
<evidence type="ECO:0000256" key="3">
    <source>
        <dbReference type="ARBA" id="ARBA00022840"/>
    </source>
</evidence>
<dbReference type="Gene3D" id="3.40.50.300">
    <property type="entry name" value="P-loop containing nucleotide triphosphate hydrolases"/>
    <property type="match status" value="1"/>
</dbReference>
<name>A0ABV5WLR8_9BACI</name>
<dbReference type="GO" id="GO:0005524">
    <property type="term" value="F:ATP binding"/>
    <property type="evidence" value="ECO:0007669"/>
    <property type="project" value="UniProtKB-KW"/>
</dbReference>
<feature type="domain" description="ABC transporter" evidence="4">
    <location>
        <begin position="6"/>
        <end position="244"/>
    </location>
</feature>
<evidence type="ECO:0000256" key="2">
    <source>
        <dbReference type="ARBA" id="ARBA00022741"/>
    </source>
</evidence>
<dbReference type="InterPro" id="IPR017911">
    <property type="entry name" value="MacB-like_ATP-bd"/>
</dbReference>
<dbReference type="InterPro" id="IPR003439">
    <property type="entry name" value="ABC_transporter-like_ATP-bd"/>
</dbReference>
<evidence type="ECO:0000313" key="5">
    <source>
        <dbReference type="EMBL" id="MFB9761598.1"/>
    </source>
</evidence>
<evidence type="ECO:0000313" key="6">
    <source>
        <dbReference type="Proteomes" id="UP001589609"/>
    </source>
</evidence>
<dbReference type="SUPFAM" id="SSF52540">
    <property type="entry name" value="P-loop containing nucleoside triphosphate hydrolases"/>
    <property type="match status" value="1"/>
</dbReference>
<keyword evidence="2" id="KW-0547">Nucleotide-binding</keyword>
<dbReference type="CDD" id="cd03255">
    <property type="entry name" value="ABC_MJ0796_LolCDE_FtsE"/>
    <property type="match status" value="1"/>
</dbReference>
<accession>A0ABV5WLR8</accession>
<comment type="caution">
    <text evidence="5">The sequence shown here is derived from an EMBL/GenBank/DDBJ whole genome shotgun (WGS) entry which is preliminary data.</text>
</comment>
<dbReference type="PROSITE" id="PS00211">
    <property type="entry name" value="ABC_TRANSPORTER_1"/>
    <property type="match status" value="1"/>
</dbReference>
<dbReference type="PROSITE" id="PS50893">
    <property type="entry name" value="ABC_TRANSPORTER_2"/>
    <property type="match status" value="1"/>
</dbReference>
<dbReference type="EMBL" id="JBHMAF010000194">
    <property type="protein sequence ID" value="MFB9761598.1"/>
    <property type="molecule type" value="Genomic_DNA"/>
</dbReference>
<dbReference type="InterPro" id="IPR027417">
    <property type="entry name" value="P-loop_NTPase"/>
</dbReference>
<dbReference type="PANTHER" id="PTHR24220:SF692">
    <property type="entry name" value="ABC TRANSPORTER DOMAIN-CONTAINING PROTEIN"/>
    <property type="match status" value="1"/>
</dbReference>
<reference evidence="5 6" key="1">
    <citation type="submission" date="2024-09" db="EMBL/GenBank/DDBJ databases">
        <authorList>
            <person name="Sun Q."/>
            <person name="Mori K."/>
        </authorList>
    </citation>
    <scope>NUCLEOTIDE SEQUENCE [LARGE SCALE GENOMIC DNA]</scope>
    <source>
        <strain evidence="5 6">JCM 11201</strain>
    </source>
</reference>
<evidence type="ECO:0000259" key="4">
    <source>
        <dbReference type="PROSITE" id="PS50893"/>
    </source>
</evidence>
<protein>
    <submittedName>
        <fullName evidence="5">ABC transporter ATP-binding protein</fullName>
    </submittedName>
</protein>
<dbReference type="Proteomes" id="UP001589609">
    <property type="component" value="Unassembled WGS sequence"/>
</dbReference>
<dbReference type="InterPro" id="IPR015854">
    <property type="entry name" value="ABC_transpr_LolD-like"/>
</dbReference>
<keyword evidence="3 5" id="KW-0067">ATP-binding</keyword>
<gene>
    <name evidence="5" type="ORF">ACFFMS_25500</name>
</gene>
<dbReference type="PANTHER" id="PTHR24220">
    <property type="entry name" value="IMPORT ATP-BINDING PROTEIN"/>
    <property type="match status" value="1"/>
</dbReference>
<evidence type="ECO:0000256" key="1">
    <source>
        <dbReference type="ARBA" id="ARBA00022448"/>
    </source>
</evidence>
<dbReference type="InterPro" id="IPR003593">
    <property type="entry name" value="AAA+_ATPase"/>
</dbReference>
<dbReference type="RefSeq" id="WP_379951747.1">
    <property type="nucleotide sequence ID" value="NZ_JBHMAF010000194.1"/>
</dbReference>
<proteinExistence type="predicted"/>
<sequence length="252" mass="28221">MTQPIIRIEKMIKKYELGGEIVMALNEASLTVQKGDFVSIMGPSGSGKSTFMNMIGCLDRPDSGHYFLDGEEVEKMNDSQLAEVRNNKIGFIFQNFNLLTKLTAFENVELPLLYRGVSTKERQNIIYECLDKVGLRDRAHHLPTQLSGGQQQRVAIARALAGNPPILLADEPTGALDSKTSKEIMKVMQDLNEQGHTIVLITHDPEVALQAKRRVRIQDGQLFEEKRLTEVGGELLGFDTIYQNGNAQYQEQ</sequence>
<dbReference type="Pfam" id="PF00005">
    <property type="entry name" value="ABC_tran"/>
    <property type="match status" value="1"/>
</dbReference>
<dbReference type="InterPro" id="IPR017871">
    <property type="entry name" value="ABC_transporter-like_CS"/>
</dbReference>
<organism evidence="5 6">
    <name type="scientific">Ectobacillus funiculus</name>
    <dbReference type="NCBI Taxonomy" id="137993"/>
    <lineage>
        <taxon>Bacteria</taxon>
        <taxon>Bacillati</taxon>
        <taxon>Bacillota</taxon>
        <taxon>Bacilli</taxon>
        <taxon>Bacillales</taxon>
        <taxon>Bacillaceae</taxon>
        <taxon>Ectobacillus</taxon>
    </lineage>
</organism>
<keyword evidence="1" id="KW-0813">Transport</keyword>